<dbReference type="Gene3D" id="3.30.1360.40">
    <property type="match status" value="1"/>
</dbReference>
<dbReference type="FunFam" id="3.30.1360.40:FF:000002">
    <property type="entry name" value="DNA gyrase subunit A"/>
    <property type="match status" value="1"/>
</dbReference>
<dbReference type="InterPro" id="IPR013760">
    <property type="entry name" value="Topo_IIA-like_dom_sf"/>
</dbReference>
<dbReference type="GO" id="GO:0005737">
    <property type="term" value="C:cytoplasm"/>
    <property type="evidence" value="ECO:0007669"/>
    <property type="project" value="TreeGrafter"/>
</dbReference>
<feature type="active site" description="O-(5'-phospho-DNA)-tyrosine intermediate" evidence="7">
    <location>
        <position position="126"/>
    </location>
</feature>
<dbReference type="Gene3D" id="3.90.199.10">
    <property type="entry name" value="Topoisomerase II, domain 5"/>
    <property type="match status" value="1"/>
</dbReference>
<dbReference type="EMBL" id="AGWN01000001">
    <property type="protein sequence ID" value="EPD30388.1"/>
    <property type="molecule type" value="Genomic_DNA"/>
</dbReference>
<dbReference type="NCBIfam" id="NF004044">
    <property type="entry name" value="PRK05561.1"/>
    <property type="match status" value="1"/>
</dbReference>
<dbReference type="PANTHER" id="PTHR43493">
    <property type="entry name" value="DNA GYRASE/TOPOISOMERASE SUBUNIT A"/>
    <property type="match status" value="1"/>
</dbReference>
<protein>
    <recommendedName>
        <fullName evidence="3">DNA topoisomerase (ATP-hydrolyzing)</fullName>
        <ecNumber evidence="3">5.6.2.2</ecNumber>
    </recommendedName>
</protein>
<evidence type="ECO:0000256" key="4">
    <source>
        <dbReference type="ARBA" id="ARBA00023029"/>
    </source>
</evidence>
<dbReference type="Pfam" id="PF03989">
    <property type="entry name" value="DNA_gyraseA_C"/>
    <property type="match status" value="2"/>
</dbReference>
<dbReference type="InterPro" id="IPR002205">
    <property type="entry name" value="Topo_IIA_dom_A"/>
</dbReference>
<dbReference type="InterPro" id="IPR013757">
    <property type="entry name" value="Topo_IIA_A_a_sf"/>
</dbReference>
<accession>A0A9W5RDD4</accession>
<comment type="catalytic activity">
    <reaction evidence="1 7">
        <text>ATP-dependent breakage, passage and rejoining of double-stranded DNA.</text>
        <dbReference type="EC" id="5.6.2.2"/>
    </reaction>
</comment>
<gene>
    <name evidence="10" type="ORF">HMPREF9238_00126</name>
</gene>
<evidence type="ECO:0000313" key="11">
    <source>
        <dbReference type="Proteomes" id="UP000014387"/>
    </source>
</evidence>
<dbReference type="EC" id="5.6.2.2" evidence="3"/>
<evidence type="ECO:0000256" key="5">
    <source>
        <dbReference type="ARBA" id="ARBA00023125"/>
    </source>
</evidence>
<dbReference type="InterPro" id="IPR050220">
    <property type="entry name" value="Type_II_DNA_Topoisomerases"/>
</dbReference>
<dbReference type="Proteomes" id="UP000014387">
    <property type="component" value="Unassembled WGS sequence"/>
</dbReference>
<dbReference type="GO" id="GO:0003677">
    <property type="term" value="F:DNA binding"/>
    <property type="evidence" value="ECO:0007669"/>
    <property type="project" value="UniProtKB-UniRule"/>
</dbReference>
<dbReference type="InterPro" id="IPR006691">
    <property type="entry name" value="GyrA/parC_rep"/>
</dbReference>
<dbReference type="AlphaFoldDB" id="A0A9W5RDD4"/>
<dbReference type="Pfam" id="PF00521">
    <property type="entry name" value="DNA_topoisoIV"/>
    <property type="match status" value="1"/>
</dbReference>
<dbReference type="GO" id="GO:0005524">
    <property type="term" value="F:ATP binding"/>
    <property type="evidence" value="ECO:0007669"/>
    <property type="project" value="InterPro"/>
</dbReference>
<dbReference type="SUPFAM" id="SSF101904">
    <property type="entry name" value="GyrA/ParC C-terminal domain-like"/>
    <property type="match status" value="1"/>
</dbReference>
<comment type="similarity">
    <text evidence="2">Belongs to the type II topoisomerase GyrA/ParC subunit family.</text>
</comment>
<evidence type="ECO:0000256" key="7">
    <source>
        <dbReference type="PROSITE-ProRule" id="PRU01384"/>
    </source>
</evidence>
<evidence type="ECO:0000256" key="3">
    <source>
        <dbReference type="ARBA" id="ARBA00012895"/>
    </source>
</evidence>
<evidence type="ECO:0000313" key="10">
    <source>
        <dbReference type="EMBL" id="EPD30388.1"/>
    </source>
</evidence>
<keyword evidence="4 7" id="KW-0799">Topoisomerase</keyword>
<dbReference type="InterPro" id="IPR035516">
    <property type="entry name" value="Gyrase/topoIV_suA_C"/>
</dbReference>
<dbReference type="PANTHER" id="PTHR43493:SF5">
    <property type="entry name" value="DNA GYRASE SUBUNIT A, CHLOROPLASTIC_MITOCHONDRIAL"/>
    <property type="match status" value="1"/>
</dbReference>
<evidence type="ECO:0000256" key="6">
    <source>
        <dbReference type="ARBA" id="ARBA00023235"/>
    </source>
</evidence>
<dbReference type="GO" id="GO:0009330">
    <property type="term" value="C:DNA topoisomerase type II (double strand cut, ATP-hydrolyzing) complex"/>
    <property type="evidence" value="ECO:0007669"/>
    <property type="project" value="TreeGrafter"/>
</dbReference>
<dbReference type="Gene3D" id="1.10.268.10">
    <property type="entry name" value="Topoisomerase, domain 3"/>
    <property type="match status" value="1"/>
</dbReference>
<keyword evidence="6 7" id="KW-0413">Isomerase</keyword>
<dbReference type="InterPro" id="IPR013758">
    <property type="entry name" value="Topo_IIA_A/C_ab"/>
</dbReference>
<dbReference type="Gene3D" id="2.120.10.90">
    <property type="entry name" value="DNA gyrase/topoisomerase IV, subunit A, C-terminal"/>
    <property type="match status" value="1"/>
</dbReference>
<organism evidence="10 11">
    <name type="scientific">Gleimia europaea ACS-120-V-Col10b</name>
    <dbReference type="NCBI Taxonomy" id="883069"/>
    <lineage>
        <taxon>Bacteria</taxon>
        <taxon>Bacillati</taxon>
        <taxon>Actinomycetota</taxon>
        <taxon>Actinomycetes</taxon>
        <taxon>Actinomycetales</taxon>
        <taxon>Actinomycetaceae</taxon>
        <taxon>Gleimia</taxon>
    </lineage>
</organism>
<dbReference type="GO" id="GO:0034335">
    <property type="term" value="F:DNA negative supercoiling activity"/>
    <property type="evidence" value="ECO:0007669"/>
    <property type="project" value="UniProtKB-ARBA"/>
</dbReference>
<comment type="caution">
    <text evidence="10">The sequence shown here is derived from an EMBL/GenBank/DDBJ whole genome shotgun (WGS) entry which is preliminary data.</text>
</comment>
<evidence type="ECO:0000256" key="1">
    <source>
        <dbReference type="ARBA" id="ARBA00000185"/>
    </source>
</evidence>
<dbReference type="CDD" id="cd00187">
    <property type="entry name" value="TOP4c"/>
    <property type="match status" value="1"/>
</dbReference>
<dbReference type="GO" id="GO:0006265">
    <property type="term" value="P:DNA topological change"/>
    <property type="evidence" value="ECO:0007669"/>
    <property type="project" value="UniProtKB-UniRule"/>
</dbReference>
<dbReference type="PROSITE" id="PS52040">
    <property type="entry name" value="TOPO_IIA"/>
    <property type="match status" value="1"/>
</dbReference>
<dbReference type="FunFam" id="1.10.268.10:FF:000001">
    <property type="entry name" value="DNA gyrase subunit A"/>
    <property type="match status" value="1"/>
</dbReference>
<dbReference type="SMART" id="SM00434">
    <property type="entry name" value="TOP4c"/>
    <property type="match status" value="1"/>
</dbReference>
<sequence length="804" mass="87316">MPKTVDTSVDEHIVEIDVSSEMRGSFLEYAYSVIYARALPDARDGAKPVQRRILYQMSEMGLRPERGHVKSQSVVGEVMGKLHPHGDAAIYDALVRLAQDFNLRVPLVDGHGNFGSLDDGPAAARYTEARLAPAALDMVKDLHEDTVDFVPNYDNRLTQPDVLPAGFPNLLVNGASGIAVGMATNIAPHNLGEVIAATTHLIDNPDATVLDLMRFVPGPDFPEGGIIIGQEGIEEAYTTGRGSFKVRAKMNVERVTPRKRGLVVTELPYMVGPERVIERIKDQVNAKRLQGISNVTNLTDRHHGVRLVIEIKNGFNPEAVMEQLYRLTPLEDSFSVNAVALVDGRPQTLGLKEMLEVYLDHRYQVVRRRSQFRRQKAMDRLHLVEGLLVAILDIDDVIAIIRSSDDVDEARSRLMLAFELDEIQADHILSLRLRRLTKFSRIELETEKAELEAEIRGLDEILGSAKTLRNVVKDELLEVSKRLSTPRRTMLLSADVAQVAASAKSAMPLEIPDGPTTAVLTPDGGLIRVEGNEPLEKTDARAVSDTYRVAIPTTTRGEVAVVDSAGLAHRLHVVDLPAVPRTAANASFAAAVSASHLLGRDIEPRGLIDLEGEAITGIVTKQGVIKRMRPEFAKSDEFEVMSLSDGDEVLFVAPCPDEADVVFIASNAQLLRTPAGKIRPQGRVAGGVAGMKLADGASVIEAAFMDLDAAEVVTVAAADDGMLYPTQTSLKVTRGEVFPEKGRATRGVRCHRFLKGEDTLALARVCPGTAIGASATGSPIELPEADERRDGSGTPVKKPIVSLS</sequence>
<feature type="domain" description="Topo IIA-type catalytic" evidence="9">
    <location>
        <begin position="39"/>
        <end position="504"/>
    </location>
</feature>
<name>A0A9W5RDD4_9ACTO</name>
<proteinExistence type="inferred from homology"/>
<feature type="region of interest" description="Disordered" evidence="8">
    <location>
        <begin position="776"/>
        <end position="804"/>
    </location>
</feature>
<reference evidence="10 11" key="1">
    <citation type="submission" date="2013-05" db="EMBL/GenBank/DDBJ databases">
        <title>The Genome Sequence of Actinomyces europaeus ACS-120-V-COL10B.</title>
        <authorList>
            <consortium name="The Broad Institute Genomics Platform"/>
            <person name="Earl A."/>
            <person name="Ward D."/>
            <person name="Feldgarden M."/>
            <person name="Gevers D."/>
            <person name="Saerens B."/>
            <person name="Vaneechoutte M."/>
            <person name="Walker B."/>
            <person name="Young S."/>
            <person name="Zeng Q."/>
            <person name="Gargeya S."/>
            <person name="Fitzgerald M."/>
            <person name="Haas B."/>
            <person name="Abouelleil A."/>
            <person name="Allen A.W."/>
            <person name="Alvarado L."/>
            <person name="Arachchi H.M."/>
            <person name="Berlin A.M."/>
            <person name="Chapman S.B."/>
            <person name="Gainer-Dewar J."/>
            <person name="Goldberg J."/>
            <person name="Griggs A."/>
            <person name="Gujja S."/>
            <person name="Hansen M."/>
            <person name="Howarth C."/>
            <person name="Imamovic A."/>
            <person name="Ireland A."/>
            <person name="Larimer J."/>
            <person name="McCowan C."/>
            <person name="Murphy C."/>
            <person name="Pearson M."/>
            <person name="Poon T.W."/>
            <person name="Priest M."/>
            <person name="Roberts A."/>
            <person name="Saif S."/>
            <person name="Shea T."/>
            <person name="Sisk P."/>
            <person name="Sykes S."/>
            <person name="Wortman J."/>
            <person name="Nusbaum C."/>
            <person name="Birren B."/>
        </authorList>
    </citation>
    <scope>NUCLEOTIDE SEQUENCE [LARGE SCALE GENOMIC DNA]</scope>
    <source>
        <strain evidence="10 11">ACS-120-V-Col10b</strain>
    </source>
</reference>
<keyword evidence="11" id="KW-1185">Reference proteome</keyword>
<evidence type="ECO:0000259" key="9">
    <source>
        <dbReference type="PROSITE" id="PS52040"/>
    </source>
</evidence>
<dbReference type="SUPFAM" id="SSF56719">
    <property type="entry name" value="Type II DNA topoisomerase"/>
    <property type="match status" value="1"/>
</dbReference>
<keyword evidence="5 7" id="KW-0238">DNA-binding</keyword>
<evidence type="ECO:0000256" key="2">
    <source>
        <dbReference type="ARBA" id="ARBA00008263"/>
    </source>
</evidence>
<evidence type="ECO:0000256" key="8">
    <source>
        <dbReference type="SAM" id="MobiDB-lite"/>
    </source>
</evidence>